<dbReference type="Proteomes" id="UP000294593">
    <property type="component" value="Unassembled WGS sequence"/>
</dbReference>
<keyword evidence="2" id="KW-1185">Reference proteome</keyword>
<dbReference type="RefSeq" id="WP_133608068.1">
    <property type="nucleotide sequence ID" value="NZ_SNXW01000003.1"/>
</dbReference>
<accession>A0A4R6REW3</accession>
<evidence type="ECO:0000313" key="2">
    <source>
        <dbReference type="Proteomes" id="UP000294593"/>
    </source>
</evidence>
<organism evidence="1 2">
    <name type="scientific">Aquabacterium commune</name>
    <dbReference type="NCBI Taxonomy" id="70586"/>
    <lineage>
        <taxon>Bacteria</taxon>
        <taxon>Pseudomonadati</taxon>
        <taxon>Pseudomonadota</taxon>
        <taxon>Betaproteobacteria</taxon>
        <taxon>Burkholderiales</taxon>
        <taxon>Aquabacterium</taxon>
    </lineage>
</organism>
<dbReference type="EMBL" id="SNXW01000003">
    <property type="protein sequence ID" value="TDP84809.1"/>
    <property type="molecule type" value="Genomic_DNA"/>
</dbReference>
<name>A0A4R6REW3_9BURK</name>
<protein>
    <submittedName>
        <fullName evidence="1">Uncharacterized protein</fullName>
    </submittedName>
</protein>
<reference evidence="1 2" key="1">
    <citation type="submission" date="2019-03" db="EMBL/GenBank/DDBJ databases">
        <title>Genomic Encyclopedia of Type Strains, Phase IV (KMG-IV): sequencing the most valuable type-strain genomes for metagenomic binning, comparative biology and taxonomic classification.</title>
        <authorList>
            <person name="Goeker M."/>
        </authorList>
    </citation>
    <scope>NUCLEOTIDE SEQUENCE [LARGE SCALE GENOMIC DNA]</scope>
    <source>
        <strain evidence="1 2">DSM 11901</strain>
    </source>
</reference>
<gene>
    <name evidence="1" type="ORF">EV672_103383</name>
</gene>
<dbReference type="AlphaFoldDB" id="A0A4R6REW3"/>
<proteinExistence type="predicted"/>
<sequence>MNIKATIRPTTPADSVSARIDYALSLERLPRFKNTSRGLALLGAVWLLRELRHERWHSYTTTDFDELDLEAETNRCFVEDYSAVGHDDSGIVDPNIRTFYRHNGTARWLSRDPGHGEICDVSLGDLLGYVEAGMAPGSAAVYHATTEADSLQDRITYALNLLRAHDTYRDFLGLYRWPRADISSGLDLISRMKESGRLAGLTRTAMDALRLDDNANPVFFAVGFMRDRFMRGWFNVEWFDEEPQGFTNMATPKYFKFQRATLGDLMRHIEESPRDVPSFADEDLVNSVS</sequence>
<evidence type="ECO:0000313" key="1">
    <source>
        <dbReference type="EMBL" id="TDP84809.1"/>
    </source>
</evidence>
<comment type="caution">
    <text evidence="1">The sequence shown here is derived from an EMBL/GenBank/DDBJ whole genome shotgun (WGS) entry which is preliminary data.</text>
</comment>